<evidence type="ECO:0000256" key="1">
    <source>
        <dbReference type="SAM" id="Coils"/>
    </source>
</evidence>
<dbReference type="InterPro" id="IPR004252">
    <property type="entry name" value="Probable_transposase_24"/>
</dbReference>
<dbReference type="PANTHER" id="PTHR33018">
    <property type="entry name" value="OS10G0338966 PROTEIN-RELATED"/>
    <property type="match status" value="1"/>
</dbReference>
<keyword evidence="1" id="KW-0175">Coiled coil</keyword>
<reference evidence="2" key="1">
    <citation type="submission" date="2022-03" db="EMBL/GenBank/DDBJ databases">
        <title>A functionally conserved STORR gene fusion in Papaver species that diverged 16.8 million years ago.</title>
        <authorList>
            <person name="Catania T."/>
        </authorList>
    </citation>
    <scope>NUCLEOTIDE SEQUENCE</scope>
    <source>
        <strain evidence="2">S-191538</strain>
    </source>
</reference>
<accession>A0AA41V596</accession>
<feature type="coiled-coil region" evidence="1">
    <location>
        <begin position="224"/>
        <end position="253"/>
    </location>
</feature>
<name>A0AA41V596_PAPNU</name>
<gene>
    <name evidence="2" type="ORF">MKW94_002679</name>
</gene>
<protein>
    <submittedName>
        <fullName evidence="2">Uncharacterized protein</fullName>
    </submittedName>
</protein>
<organism evidence="2 3">
    <name type="scientific">Papaver nudicaule</name>
    <name type="common">Iceland poppy</name>
    <dbReference type="NCBI Taxonomy" id="74823"/>
    <lineage>
        <taxon>Eukaryota</taxon>
        <taxon>Viridiplantae</taxon>
        <taxon>Streptophyta</taxon>
        <taxon>Embryophyta</taxon>
        <taxon>Tracheophyta</taxon>
        <taxon>Spermatophyta</taxon>
        <taxon>Magnoliopsida</taxon>
        <taxon>Ranunculales</taxon>
        <taxon>Papaveraceae</taxon>
        <taxon>Papaveroideae</taxon>
        <taxon>Papaver</taxon>
    </lineage>
</organism>
<dbReference type="Pfam" id="PF03004">
    <property type="entry name" value="Transposase_24"/>
    <property type="match status" value="1"/>
</dbReference>
<evidence type="ECO:0000313" key="2">
    <source>
        <dbReference type="EMBL" id="MCL7035210.1"/>
    </source>
</evidence>
<dbReference type="PANTHER" id="PTHR33018:SF31">
    <property type="entry name" value="TRANSPOSASE, PTTA_EN_SPM, PLANT"/>
    <property type="match status" value="1"/>
</dbReference>
<feature type="non-terminal residue" evidence="2">
    <location>
        <position position="1"/>
    </location>
</feature>
<evidence type="ECO:0000313" key="3">
    <source>
        <dbReference type="Proteomes" id="UP001177140"/>
    </source>
</evidence>
<sequence>RELSRQNENLLLNPNNFWAGCKSTGNLFGRDYSRLSTYQVTEINKAYVLFKSNSAWRTEKAKQRRKVMDAETVQEKKRRVPTYYNKDDWEAFIDYNTSDGFKEKSKKAAEARAQVQAQYTGGRKGIPRTWLEMEQKSPTGEVYRPKVYLATHNFVPDDNPLSSKSLAAAKIAKVKEAYDKEPSAQNCLSTDAVSREFGVDRKGCVRGMGAGVSKTLYHATAFMKARLQKEKDNVRKEKQNEALKAQLDAERQINSRGHDQISSSSYQQEIGTLAPAPSSFRLCFLRNFRRKAVACAYVDRAKAPNDDDYDCMINEIMDSNAMLCDRDGVLGDVSKGAMIKWPKSYVTDVGEPMI</sequence>
<dbReference type="AlphaFoldDB" id="A0AA41V596"/>
<proteinExistence type="predicted"/>
<dbReference type="Proteomes" id="UP001177140">
    <property type="component" value="Unassembled WGS sequence"/>
</dbReference>
<comment type="caution">
    <text evidence="2">The sequence shown here is derived from an EMBL/GenBank/DDBJ whole genome shotgun (WGS) entry which is preliminary data.</text>
</comment>
<keyword evidence="3" id="KW-1185">Reference proteome</keyword>
<dbReference type="EMBL" id="JAJJMA010154283">
    <property type="protein sequence ID" value="MCL7035210.1"/>
    <property type="molecule type" value="Genomic_DNA"/>
</dbReference>